<dbReference type="OrthoDB" id="9204495at2"/>
<protein>
    <submittedName>
        <fullName evidence="1">TPR repeat</fullName>
    </submittedName>
</protein>
<accession>A0A1N7J7A3</accession>
<reference evidence="2" key="1">
    <citation type="submission" date="2017-01" db="EMBL/GenBank/DDBJ databases">
        <authorList>
            <person name="Varghese N."/>
            <person name="Submissions S."/>
        </authorList>
    </citation>
    <scope>NUCLEOTIDE SEQUENCE [LARGE SCALE GENOMIC DNA]</scope>
    <source>
        <strain evidence="2">DSM 22306</strain>
    </source>
</reference>
<dbReference type="Pfam" id="PF08238">
    <property type="entry name" value="Sel1"/>
    <property type="match status" value="12"/>
</dbReference>
<dbReference type="RefSeq" id="WP_054342871.1">
    <property type="nucleotide sequence ID" value="NZ_FTOE01000001.1"/>
</dbReference>
<gene>
    <name evidence="1" type="ORF">SAMN05421760_101707</name>
</gene>
<dbReference type="STRING" id="619304.SAMN05421760_101707"/>
<dbReference type="InterPro" id="IPR011990">
    <property type="entry name" value="TPR-like_helical_dom_sf"/>
</dbReference>
<dbReference type="PROSITE" id="PS51257">
    <property type="entry name" value="PROKAR_LIPOPROTEIN"/>
    <property type="match status" value="1"/>
</dbReference>
<proteinExistence type="predicted"/>
<dbReference type="EMBL" id="FTOE01000001">
    <property type="protein sequence ID" value="SIS45147.1"/>
    <property type="molecule type" value="Genomic_DNA"/>
</dbReference>
<evidence type="ECO:0000313" key="2">
    <source>
        <dbReference type="Proteomes" id="UP000185999"/>
    </source>
</evidence>
<dbReference type="Proteomes" id="UP000185999">
    <property type="component" value="Unassembled WGS sequence"/>
</dbReference>
<dbReference type="Gene3D" id="1.25.40.10">
    <property type="entry name" value="Tetratricopeptide repeat domain"/>
    <property type="match status" value="4"/>
</dbReference>
<dbReference type="InterPro" id="IPR006597">
    <property type="entry name" value="Sel1-like"/>
</dbReference>
<name>A0A1N7J7A3_9GAMM</name>
<evidence type="ECO:0000313" key="1">
    <source>
        <dbReference type="EMBL" id="SIS45147.1"/>
    </source>
</evidence>
<dbReference type="PANTHER" id="PTHR11102:SF160">
    <property type="entry name" value="ERAD-ASSOCIATED E3 UBIQUITIN-PROTEIN LIGASE COMPONENT HRD3"/>
    <property type="match status" value="1"/>
</dbReference>
<dbReference type="AlphaFoldDB" id="A0A1N7J7A3"/>
<organism evidence="1 2">
    <name type="scientific">Neptunomonas antarctica</name>
    <dbReference type="NCBI Taxonomy" id="619304"/>
    <lineage>
        <taxon>Bacteria</taxon>
        <taxon>Pseudomonadati</taxon>
        <taxon>Pseudomonadota</taxon>
        <taxon>Gammaproteobacteria</taxon>
        <taxon>Oceanospirillales</taxon>
        <taxon>Oceanospirillaceae</taxon>
        <taxon>Neptunomonas</taxon>
    </lineage>
</organism>
<sequence length="879" mass="97817">MKSLFFIMLIAFTTILSGCFVGSKTPLFTDGDDLGVSSNTYALKNTSNEVSMMGLLLLSRKGNTHQFHDALIAATEDRSIIDLYQGSLVFKKIPSYSNYFLIQNTQVYNGENIYSYWLAHKKERRLQISMMKLNNQQLQIAKKSGLKFSDGKRSVTVDSKESLIEYAQYWLELKGSDWVSDSISEKTLADGDRQSSFQIIESQPIINTAKQHIYDQLCLIAAGHPDDTDVQALPAPNAKGVRSISQIKPEAMAFCRRESLNTAPFAVQYALARAYFQHHIYLPKGSDEGSLAISKRLVAAGDPLAHILLASHYLSGTGVEKNLAKAQKILEQSAPHPAVLASLGYYYLYGYLGKKDEQQAKVLFEQAIELGSVIAMGRLGLMYQNGLGIEKDQKKGLTLIIQAANKGDSEAQYYLGNTYYYARGTPLNYTRALSNYKKAAAGNYARAMYALGFMYYQGQGVEASRIETLSWLRKGAKLDDIAARDLHSEVYYNNPATVDKNDTYQKWLLEGAESGNPRLQFLLGSLYENGREQQSDKHNSRALFWYQKAANQGHNHAQYASALILLKLRNHRDALEYLTKASAENFALATLKLGDLHTNGLSSGNNAVALKADIQKAISYYEMAAQQGNSNGLLKAGMTYYSGRIKGIRRIAINKTKALNYFKQAAASGIPRAQGILGSIYQYGDGVAQDYKKAFNLYQKAAAQDDTESIFALGTLYQYGYGVKQDYAQAITWYNKASAKQYPRSWNNLGILIEKGRGTKRDLPNAINFYQLAADKGIAEAHGNLARIWATEPATRNADKAFEHAKTAIEIQDKAYFHELLAAAYAAKGQFQDAIAEQATAIAMSARSNFSHPIQDYRLKLYREHKRLTCVKEEGPGCF</sequence>
<dbReference type="InterPro" id="IPR050767">
    <property type="entry name" value="Sel1_AlgK"/>
</dbReference>
<dbReference type="SMART" id="SM00671">
    <property type="entry name" value="SEL1"/>
    <property type="match status" value="13"/>
</dbReference>
<dbReference type="SUPFAM" id="SSF81901">
    <property type="entry name" value="HCP-like"/>
    <property type="match status" value="4"/>
</dbReference>
<dbReference type="PANTHER" id="PTHR11102">
    <property type="entry name" value="SEL-1-LIKE PROTEIN"/>
    <property type="match status" value="1"/>
</dbReference>
<keyword evidence="2" id="KW-1185">Reference proteome</keyword>